<dbReference type="Gene3D" id="3.90.79.10">
    <property type="entry name" value="Nucleoside Triphosphate Pyrophosphohydrolase"/>
    <property type="match status" value="1"/>
</dbReference>
<reference evidence="3" key="1">
    <citation type="journal article" date="2019" name="Int. J. Syst. Evol. Microbiol.">
        <title>The Global Catalogue of Microorganisms (GCM) 10K type strain sequencing project: providing services to taxonomists for standard genome sequencing and annotation.</title>
        <authorList>
            <consortium name="The Broad Institute Genomics Platform"/>
            <consortium name="The Broad Institute Genome Sequencing Center for Infectious Disease"/>
            <person name="Wu L."/>
            <person name="Ma J."/>
        </authorList>
    </citation>
    <scope>NUCLEOTIDE SEQUENCE [LARGE SCALE GENOMIC DNA]</scope>
    <source>
        <strain evidence="3">CGMCC 4.7638</strain>
    </source>
</reference>
<dbReference type="InterPro" id="IPR038287">
    <property type="entry name" value="Cse2_sf"/>
</dbReference>
<dbReference type="PROSITE" id="PS51462">
    <property type="entry name" value="NUDIX"/>
    <property type="match status" value="1"/>
</dbReference>
<dbReference type="SUPFAM" id="SSF55811">
    <property type="entry name" value="Nudix"/>
    <property type="match status" value="1"/>
</dbReference>
<dbReference type="Gene3D" id="1.10.520.40">
    <property type="entry name" value="CRISPR-associated protein Cse2"/>
    <property type="match status" value="1"/>
</dbReference>
<dbReference type="Pfam" id="PF09485">
    <property type="entry name" value="CRISPR_Cse2"/>
    <property type="match status" value="1"/>
</dbReference>
<dbReference type="InterPro" id="IPR015797">
    <property type="entry name" value="NUDIX_hydrolase-like_dom_sf"/>
</dbReference>
<dbReference type="EMBL" id="JBHUKQ010000024">
    <property type="protein sequence ID" value="MFD2486741.1"/>
    <property type="molecule type" value="Genomic_DNA"/>
</dbReference>
<dbReference type="Proteomes" id="UP001597542">
    <property type="component" value="Unassembled WGS sequence"/>
</dbReference>
<dbReference type="RefSeq" id="WP_344266956.1">
    <property type="nucleotide sequence ID" value="NZ_BAAAHV010000005.1"/>
</dbReference>
<evidence type="ECO:0000313" key="3">
    <source>
        <dbReference type="Proteomes" id="UP001597542"/>
    </source>
</evidence>
<name>A0ABW5IBG2_9PSEU</name>
<dbReference type="InterPro" id="IPR013382">
    <property type="entry name" value="CRISPR-assoc_prot_Cse2"/>
</dbReference>
<organism evidence="2 3">
    <name type="scientific">Amycolatopsis albidoflavus</name>
    <dbReference type="NCBI Taxonomy" id="102226"/>
    <lineage>
        <taxon>Bacteria</taxon>
        <taxon>Bacillati</taxon>
        <taxon>Actinomycetota</taxon>
        <taxon>Actinomycetes</taxon>
        <taxon>Pseudonocardiales</taxon>
        <taxon>Pseudonocardiaceae</taxon>
        <taxon>Amycolatopsis</taxon>
    </lineage>
</organism>
<dbReference type="Pfam" id="PF00293">
    <property type="entry name" value="NUDIX"/>
    <property type="match status" value="1"/>
</dbReference>
<evidence type="ECO:0000259" key="1">
    <source>
        <dbReference type="PROSITE" id="PS51462"/>
    </source>
</evidence>
<comment type="caution">
    <text evidence="2">The sequence shown here is derived from an EMBL/GenBank/DDBJ whole genome shotgun (WGS) entry which is preliminary data.</text>
</comment>
<gene>
    <name evidence="2" type="primary">casB</name>
    <name evidence="2" type="synonym">cse2</name>
    <name evidence="2" type="ORF">ACFSUT_41170</name>
</gene>
<dbReference type="InterPro" id="IPR000086">
    <property type="entry name" value="NUDIX_hydrolase_dom"/>
</dbReference>
<evidence type="ECO:0000313" key="2">
    <source>
        <dbReference type="EMBL" id="MFD2486741.1"/>
    </source>
</evidence>
<accession>A0ABW5IBG2</accession>
<proteinExistence type="predicted"/>
<keyword evidence="3" id="KW-1185">Reference proteome</keyword>
<protein>
    <submittedName>
        <fullName evidence="2">Type I-E CRISPR-associated protein Cse2/CasB</fullName>
    </submittedName>
</protein>
<feature type="domain" description="Nudix hydrolase" evidence="1">
    <location>
        <begin position="1"/>
        <end position="128"/>
    </location>
</feature>
<sequence length="273" mass="29785">MIIRDPNDRVLLVHTTDGNPALGIPCGGLEPGEHPEHAVAHEVAEEAHEVAEEVGLDLASGSLRAVDLVPYALPDWHAALLATCFFDGGARIRPGLAEIDETRFCGPRRVPRLRFVAYIADCAGNPGSRADLRSGLNCPVERADRLHKYLAPWPRPGMPHTEAVQYTVASLIAHKPDGAIPAHSPGNIGASLARCTALAAGTRETTMHLLARQSPAQLCRMLTRVVVQLRNTDTPVDFAVLLDDAADWPRRGNEVRTRWLQSFYRAEDPVRNT</sequence>
<dbReference type="NCBIfam" id="TIGR02548">
    <property type="entry name" value="casB_cse2"/>
    <property type="match status" value="1"/>
</dbReference>